<dbReference type="EMBL" id="HACG01051648">
    <property type="protein sequence ID" value="CEK98519.1"/>
    <property type="molecule type" value="Transcribed_RNA"/>
</dbReference>
<sequence>PRLRVSQPQHSTSHRFELSHHCASGTYQRSGSPGLGQRSPRLRPVSNTSQLIDLSQLQDFDKLYPVNDVDTIQIRERAEEMRAGVEVDSDSLTRSYRQPALNSMFDMMRLRSRLHSVSSDLALP</sequence>
<feature type="non-terminal residue" evidence="2">
    <location>
        <position position="1"/>
    </location>
</feature>
<evidence type="ECO:0000256" key="1">
    <source>
        <dbReference type="SAM" id="MobiDB-lite"/>
    </source>
</evidence>
<accession>A0A0B7BZ96</accession>
<feature type="region of interest" description="Disordered" evidence="1">
    <location>
        <begin position="1"/>
        <end position="43"/>
    </location>
</feature>
<evidence type="ECO:0000313" key="2">
    <source>
        <dbReference type="EMBL" id="CEK98519.1"/>
    </source>
</evidence>
<gene>
    <name evidence="2" type="primary">ORF218918</name>
</gene>
<feature type="compositionally biased region" description="Polar residues" evidence="1">
    <location>
        <begin position="1"/>
        <end position="11"/>
    </location>
</feature>
<reference evidence="2" key="1">
    <citation type="submission" date="2014-12" db="EMBL/GenBank/DDBJ databases">
        <title>Insight into the proteome of Arion vulgaris.</title>
        <authorList>
            <person name="Aradska J."/>
            <person name="Bulat T."/>
            <person name="Smidak R."/>
            <person name="Sarate P."/>
            <person name="Gangsoo J."/>
            <person name="Sialana F."/>
            <person name="Bilban M."/>
            <person name="Lubec G."/>
        </authorList>
    </citation>
    <scope>NUCLEOTIDE SEQUENCE</scope>
    <source>
        <tissue evidence="2">Skin</tissue>
    </source>
</reference>
<organism evidence="2">
    <name type="scientific">Arion vulgaris</name>
    <dbReference type="NCBI Taxonomy" id="1028688"/>
    <lineage>
        <taxon>Eukaryota</taxon>
        <taxon>Metazoa</taxon>
        <taxon>Spiralia</taxon>
        <taxon>Lophotrochozoa</taxon>
        <taxon>Mollusca</taxon>
        <taxon>Gastropoda</taxon>
        <taxon>Heterobranchia</taxon>
        <taxon>Euthyneura</taxon>
        <taxon>Panpulmonata</taxon>
        <taxon>Eupulmonata</taxon>
        <taxon>Stylommatophora</taxon>
        <taxon>Helicina</taxon>
        <taxon>Arionoidea</taxon>
        <taxon>Arionidae</taxon>
        <taxon>Arion</taxon>
    </lineage>
</organism>
<name>A0A0B7BZ96_9EUPU</name>
<protein>
    <submittedName>
        <fullName evidence="2">Uncharacterized protein</fullName>
    </submittedName>
</protein>
<dbReference type="AlphaFoldDB" id="A0A0B7BZ96"/>
<proteinExistence type="predicted"/>
<feature type="non-terminal residue" evidence="2">
    <location>
        <position position="124"/>
    </location>
</feature>